<protein>
    <submittedName>
        <fullName evidence="3">Hydrolase CocE/NonD family protein</fullName>
    </submittedName>
</protein>
<evidence type="ECO:0000256" key="1">
    <source>
        <dbReference type="ARBA" id="ARBA00022801"/>
    </source>
</evidence>
<dbReference type="SUPFAM" id="SSF53474">
    <property type="entry name" value="alpha/beta-Hydrolases"/>
    <property type="match status" value="1"/>
</dbReference>
<dbReference type="Proteomes" id="UP000030672">
    <property type="component" value="Unassembled WGS sequence"/>
</dbReference>
<dbReference type="EMBL" id="KL584843">
    <property type="protein sequence ID" value="KEQ60292.1"/>
    <property type="molecule type" value="Genomic_DNA"/>
</dbReference>
<dbReference type="PANTHER" id="PTHR43056">
    <property type="entry name" value="PEPTIDASE S9 PROLYL OLIGOPEPTIDASE"/>
    <property type="match status" value="1"/>
</dbReference>
<proteinExistence type="predicted"/>
<evidence type="ECO:0000313" key="4">
    <source>
        <dbReference type="Proteomes" id="UP000030672"/>
    </source>
</evidence>
<dbReference type="AlphaFoldDB" id="A0A074VRH2"/>
<dbReference type="InterPro" id="IPR005674">
    <property type="entry name" value="CocE/Ser_esterase"/>
</dbReference>
<gene>
    <name evidence="3" type="ORF">M437DRAFT_54856</name>
</gene>
<dbReference type="Gene3D" id="3.40.50.1820">
    <property type="entry name" value="alpha/beta hydrolase"/>
    <property type="match status" value="1"/>
</dbReference>
<dbReference type="PANTHER" id="PTHR43056:SF10">
    <property type="entry name" value="COCE_NOND FAMILY, PUTATIVE (AFU_ORTHOLOGUE AFUA_7G00600)-RELATED"/>
    <property type="match status" value="1"/>
</dbReference>
<dbReference type="InterPro" id="IPR008979">
    <property type="entry name" value="Galactose-bd-like_sf"/>
</dbReference>
<evidence type="ECO:0000259" key="2">
    <source>
        <dbReference type="SMART" id="SM00939"/>
    </source>
</evidence>
<dbReference type="STRING" id="1043003.A0A074VRH2"/>
<dbReference type="SMART" id="SM00939">
    <property type="entry name" value="PepX_C"/>
    <property type="match status" value="1"/>
</dbReference>
<dbReference type="Gene3D" id="2.60.120.260">
    <property type="entry name" value="Galactose-binding domain-like"/>
    <property type="match status" value="1"/>
</dbReference>
<dbReference type="GO" id="GO:0008239">
    <property type="term" value="F:dipeptidyl-peptidase activity"/>
    <property type="evidence" value="ECO:0007669"/>
    <property type="project" value="InterPro"/>
</dbReference>
<dbReference type="SUPFAM" id="SSF49785">
    <property type="entry name" value="Galactose-binding domain-like"/>
    <property type="match status" value="1"/>
</dbReference>
<dbReference type="InterPro" id="IPR000383">
    <property type="entry name" value="Xaa-Pro-like_dom"/>
</dbReference>
<dbReference type="Gene3D" id="1.10.3020.20">
    <property type="match status" value="1"/>
</dbReference>
<dbReference type="HOGENOM" id="CLU_015590_3_0_1"/>
<keyword evidence="1 3" id="KW-0378">Hydrolase</keyword>
<name>A0A074VRH2_AURM1</name>
<dbReference type="RefSeq" id="XP_040877315.1">
    <property type="nucleotide sequence ID" value="XM_041022758.1"/>
</dbReference>
<dbReference type="Pfam" id="PF02129">
    <property type="entry name" value="Peptidase_S15"/>
    <property type="match status" value="1"/>
</dbReference>
<dbReference type="Pfam" id="PF08530">
    <property type="entry name" value="PepX_C"/>
    <property type="match status" value="1"/>
</dbReference>
<accession>A0A074VRH2</accession>
<dbReference type="NCBIfam" id="TIGR00976">
    <property type="entry name" value="CocE_NonD"/>
    <property type="match status" value="2"/>
</dbReference>
<dbReference type="InterPro" id="IPR050585">
    <property type="entry name" value="Xaa-Pro_dipeptidyl-ppase/CocE"/>
</dbReference>
<feature type="domain" description="Xaa-Pro dipeptidyl-peptidase C-terminal" evidence="2">
    <location>
        <begin position="325"/>
        <end position="587"/>
    </location>
</feature>
<reference evidence="3 4" key="1">
    <citation type="journal article" date="2014" name="BMC Genomics">
        <title>Genome sequencing of four Aureobasidium pullulans varieties: biotechnological potential, stress tolerance, and description of new species.</title>
        <authorList>
            <person name="Gostin Ar C."/>
            <person name="Ohm R.A."/>
            <person name="Kogej T."/>
            <person name="Sonjak S."/>
            <person name="Turk M."/>
            <person name="Zajc J."/>
            <person name="Zalar P."/>
            <person name="Grube M."/>
            <person name="Sun H."/>
            <person name="Han J."/>
            <person name="Sharma A."/>
            <person name="Chiniquy J."/>
            <person name="Ngan C.Y."/>
            <person name="Lipzen A."/>
            <person name="Barry K."/>
            <person name="Grigoriev I.V."/>
            <person name="Gunde-Cimerman N."/>
        </authorList>
    </citation>
    <scope>NUCLEOTIDE SEQUENCE [LARGE SCALE GENOMIC DNA]</scope>
    <source>
        <strain evidence="3 4">CBS 110374</strain>
    </source>
</reference>
<dbReference type="InterPro" id="IPR013736">
    <property type="entry name" value="Xaa-Pro_dipept_C"/>
</dbReference>
<dbReference type="GeneID" id="63916131"/>
<sequence>MTKYIQRLGLDVEYVPTNPLSQQQPPAAELNTHTEILAKGSVHGKGSFPLPCDIIADYDEPLVMRDGVKLYADVYRPRVDEKVPAIMVYTPYCKRGGWWNSNLNPVMFGADPASLSGLQAFESPDPGWWCDQDYAVVYVDAAGTSHSEGDQPFMGTELAERGYDAIGEIAKMEWCTGAVAMSGNSQLAMAQWAIAALSPPHLKAIAPWEGLIDLYREQAVRGGIPDPDFLDKAIFCFLFGTTRSDNLSKNSIRHPLLDAYWEDKRAALEQIQIPAYVAASWTSPIHGKGSVSAFRRLGSKQKWLRVHNTQEWLDIADHDNARDLKRFFDRFLKGIDNDWEATSPVRLSILNPGGADRVGRAEAAWPLERQRLQKFYLDASQGKLMVEPVTTADVTTYNSQDLSASARFIFEVERQVEITGYINLHLWVEAQGADDLDLFAALYKEDAAGKRLHHIVLSAPDKRQWVASMAEDGKLPSTLSYTGPTGRMRVSHRALDPKLSTPEEPVLAHQEEQLLSPGEIVPVNLTLWPTSMVVNAGERLVIEIGGHEVGPLAPKSPPLPGTALSLPTRNRGMHSIHAGGKYDSWLSLPIIPY</sequence>
<dbReference type="InterPro" id="IPR029058">
    <property type="entry name" value="AB_hydrolase_fold"/>
</dbReference>
<evidence type="ECO:0000313" key="3">
    <source>
        <dbReference type="EMBL" id="KEQ60292.1"/>
    </source>
</evidence>
<keyword evidence="4" id="KW-1185">Reference proteome</keyword>
<organism evidence="3 4">
    <name type="scientific">Aureobasidium melanogenum (strain CBS 110374)</name>
    <name type="common">Aureobasidium pullulans var. melanogenum</name>
    <dbReference type="NCBI Taxonomy" id="1043003"/>
    <lineage>
        <taxon>Eukaryota</taxon>
        <taxon>Fungi</taxon>
        <taxon>Dikarya</taxon>
        <taxon>Ascomycota</taxon>
        <taxon>Pezizomycotina</taxon>
        <taxon>Dothideomycetes</taxon>
        <taxon>Dothideomycetidae</taxon>
        <taxon>Dothideales</taxon>
        <taxon>Saccotheciaceae</taxon>
        <taxon>Aureobasidium</taxon>
    </lineage>
</organism>